<proteinExistence type="inferred from homology"/>
<dbReference type="Pfam" id="PF22694">
    <property type="entry name" value="CtpB_N-like"/>
    <property type="match status" value="1"/>
</dbReference>
<dbReference type="PROSITE" id="PS50106">
    <property type="entry name" value="PDZ"/>
    <property type="match status" value="1"/>
</dbReference>
<dbReference type="InterPro" id="IPR055210">
    <property type="entry name" value="CtpA/B_N"/>
</dbReference>
<keyword evidence="3 5" id="KW-0378">Hydrolase</keyword>
<feature type="domain" description="PDZ" evidence="8">
    <location>
        <begin position="104"/>
        <end position="186"/>
    </location>
</feature>
<dbReference type="SUPFAM" id="SSF52096">
    <property type="entry name" value="ClpP/crotonase"/>
    <property type="match status" value="1"/>
</dbReference>
<dbReference type="EMBL" id="BAABKE010000002">
    <property type="protein sequence ID" value="GAA5097056.1"/>
    <property type="molecule type" value="Genomic_DNA"/>
</dbReference>
<evidence type="ECO:0000256" key="4">
    <source>
        <dbReference type="ARBA" id="ARBA00022825"/>
    </source>
</evidence>
<name>A0ABP9MJC1_9GAMM</name>
<dbReference type="InterPro" id="IPR001478">
    <property type="entry name" value="PDZ"/>
</dbReference>
<feature type="coiled-coil region" evidence="6">
    <location>
        <begin position="221"/>
        <end position="248"/>
    </location>
</feature>
<protein>
    <submittedName>
        <fullName evidence="9">S41 family peptidase</fullName>
    </submittedName>
</protein>
<keyword evidence="4 5" id="KW-0720">Serine protease</keyword>
<keyword evidence="6" id="KW-0175">Coiled coil</keyword>
<dbReference type="CDD" id="cd06782">
    <property type="entry name" value="cpPDZ_CPP-like"/>
    <property type="match status" value="1"/>
</dbReference>
<evidence type="ECO:0000256" key="3">
    <source>
        <dbReference type="ARBA" id="ARBA00022801"/>
    </source>
</evidence>
<keyword evidence="2 5" id="KW-0645">Protease</keyword>
<dbReference type="NCBIfam" id="TIGR00225">
    <property type="entry name" value="prc"/>
    <property type="match status" value="1"/>
</dbReference>
<evidence type="ECO:0000256" key="6">
    <source>
        <dbReference type="SAM" id="Coils"/>
    </source>
</evidence>
<accession>A0ABP9MJC1</accession>
<gene>
    <name evidence="9" type="ORF">GCM10023338_08160</name>
</gene>
<evidence type="ECO:0000313" key="10">
    <source>
        <dbReference type="Proteomes" id="UP001500631"/>
    </source>
</evidence>
<evidence type="ECO:0000256" key="5">
    <source>
        <dbReference type="RuleBase" id="RU004404"/>
    </source>
</evidence>
<dbReference type="Gene3D" id="3.90.226.10">
    <property type="entry name" value="2-enoyl-CoA Hydratase, Chain A, domain 1"/>
    <property type="match status" value="1"/>
</dbReference>
<dbReference type="InterPro" id="IPR005151">
    <property type="entry name" value="Tail-specific_protease"/>
</dbReference>
<keyword evidence="7" id="KW-0732">Signal</keyword>
<dbReference type="CDD" id="cd07560">
    <property type="entry name" value="Peptidase_S41_CPP"/>
    <property type="match status" value="1"/>
</dbReference>
<dbReference type="InterPro" id="IPR041489">
    <property type="entry name" value="PDZ_6"/>
</dbReference>
<dbReference type="PANTHER" id="PTHR32060">
    <property type="entry name" value="TAIL-SPECIFIC PROTEASE"/>
    <property type="match status" value="1"/>
</dbReference>
<dbReference type="Gene3D" id="3.30.750.44">
    <property type="match status" value="1"/>
</dbReference>
<dbReference type="SMART" id="SM00245">
    <property type="entry name" value="TSPc"/>
    <property type="match status" value="1"/>
</dbReference>
<keyword evidence="10" id="KW-1185">Reference proteome</keyword>
<dbReference type="PANTHER" id="PTHR32060:SF30">
    <property type="entry name" value="CARBOXY-TERMINAL PROCESSING PROTEASE CTPA"/>
    <property type="match status" value="1"/>
</dbReference>
<dbReference type="InterPro" id="IPR036034">
    <property type="entry name" value="PDZ_sf"/>
</dbReference>
<dbReference type="Pfam" id="PF17820">
    <property type="entry name" value="PDZ_6"/>
    <property type="match status" value="1"/>
</dbReference>
<dbReference type="Proteomes" id="UP001500631">
    <property type="component" value="Unassembled WGS sequence"/>
</dbReference>
<comment type="similarity">
    <text evidence="1 5">Belongs to the peptidase S41A family.</text>
</comment>
<dbReference type="InterPro" id="IPR004447">
    <property type="entry name" value="Peptidase_S41A"/>
</dbReference>
<feature type="chain" id="PRO_5045951150" evidence="7">
    <location>
        <begin position="27"/>
        <end position="455"/>
    </location>
</feature>
<dbReference type="SMART" id="SM00228">
    <property type="entry name" value="PDZ"/>
    <property type="match status" value="1"/>
</dbReference>
<sequence>MRKFQKSLVAVTLLSLLSFANSESMALTIEQPKVVVPNVSEEVIENAATANLPVQQLLLFVNVFEQLRANYVEEVTEETLVNNAIKGMLSGLDPHSEFYDSESYKKVQEFTTGSFAGLGVEVVSEDGLIRIISPMDGSPAKKAGIQAGDLIIKIDSTAVQSIDVAKAVDMLKGEPGTEVVLTIIRESERSPLTIPVVRDVIKTESIKGELIDNEFGYIRLSQFQERSAEEMKTAIDDLNKQAMAKKTTVKGLILDLRNNPGGVLDQAVEISDLFLESGLIVYTQGRDPASRIDFVANPGDILEGAPLVVLINGGSASASEIVAGAIQDQRRGIIAGEKSFGKGSVQSVVNLANGQGMKYTTALYYTPEGRSIQGEGISPNIELLSLNVDSERNSNFIREENLAKRLNKGSDKEQNITTFAQSEKARGLAISDNQLYEALNLLKSLIFVKDVLETQ</sequence>
<dbReference type="InterPro" id="IPR029045">
    <property type="entry name" value="ClpP/crotonase-like_dom_sf"/>
</dbReference>
<evidence type="ECO:0000313" key="9">
    <source>
        <dbReference type="EMBL" id="GAA5097056.1"/>
    </source>
</evidence>
<reference evidence="10" key="1">
    <citation type="journal article" date="2019" name="Int. J. Syst. Evol. Microbiol.">
        <title>The Global Catalogue of Microorganisms (GCM) 10K type strain sequencing project: providing services to taxonomists for standard genome sequencing and annotation.</title>
        <authorList>
            <consortium name="The Broad Institute Genomics Platform"/>
            <consortium name="The Broad Institute Genome Sequencing Center for Infectious Disease"/>
            <person name="Wu L."/>
            <person name="Ma J."/>
        </authorList>
    </citation>
    <scope>NUCLEOTIDE SEQUENCE [LARGE SCALE GENOMIC DNA]</scope>
    <source>
        <strain evidence="10">JCM 18424</strain>
    </source>
</reference>
<dbReference type="Pfam" id="PF03572">
    <property type="entry name" value="Peptidase_S41"/>
    <property type="match status" value="1"/>
</dbReference>
<dbReference type="RefSeq" id="WP_245831120.1">
    <property type="nucleotide sequence ID" value="NZ_BAABKE010000002.1"/>
</dbReference>
<evidence type="ECO:0000256" key="1">
    <source>
        <dbReference type="ARBA" id="ARBA00009179"/>
    </source>
</evidence>
<feature type="signal peptide" evidence="7">
    <location>
        <begin position="1"/>
        <end position="26"/>
    </location>
</feature>
<evidence type="ECO:0000256" key="7">
    <source>
        <dbReference type="SAM" id="SignalP"/>
    </source>
</evidence>
<evidence type="ECO:0000256" key="2">
    <source>
        <dbReference type="ARBA" id="ARBA00022670"/>
    </source>
</evidence>
<evidence type="ECO:0000259" key="8">
    <source>
        <dbReference type="PROSITE" id="PS50106"/>
    </source>
</evidence>
<organism evidence="9 10">
    <name type="scientific">Wohlfahrtiimonas larvae</name>
    <dbReference type="NCBI Taxonomy" id="1157986"/>
    <lineage>
        <taxon>Bacteria</taxon>
        <taxon>Pseudomonadati</taxon>
        <taxon>Pseudomonadota</taxon>
        <taxon>Gammaproteobacteria</taxon>
        <taxon>Cardiobacteriales</taxon>
        <taxon>Ignatzschineriaceae</taxon>
        <taxon>Wohlfahrtiimonas</taxon>
    </lineage>
</organism>
<comment type="caution">
    <text evidence="9">The sequence shown here is derived from an EMBL/GenBank/DDBJ whole genome shotgun (WGS) entry which is preliminary data.</text>
</comment>
<dbReference type="Gene3D" id="2.30.42.10">
    <property type="match status" value="1"/>
</dbReference>
<dbReference type="SUPFAM" id="SSF50156">
    <property type="entry name" value="PDZ domain-like"/>
    <property type="match status" value="1"/>
</dbReference>